<dbReference type="Pfam" id="PF00326">
    <property type="entry name" value="Peptidase_S9"/>
    <property type="match status" value="1"/>
</dbReference>
<evidence type="ECO:0000313" key="5">
    <source>
        <dbReference type="Proteomes" id="UP000611554"/>
    </source>
</evidence>
<dbReference type="InterPro" id="IPR001375">
    <property type="entry name" value="Peptidase_S9_cat"/>
</dbReference>
<comment type="caution">
    <text evidence="4">The sequence shown here is derived from an EMBL/GenBank/DDBJ whole genome shotgun (WGS) entry which is preliminary data.</text>
</comment>
<protein>
    <submittedName>
        <fullName evidence="4">Peptidase S9</fullName>
    </submittedName>
</protein>
<reference evidence="5" key="1">
    <citation type="journal article" date="2019" name="Int. J. Syst. Evol. Microbiol.">
        <title>The Global Catalogue of Microorganisms (GCM) 10K type strain sequencing project: providing services to taxonomists for standard genome sequencing and annotation.</title>
        <authorList>
            <consortium name="The Broad Institute Genomics Platform"/>
            <consortium name="The Broad Institute Genome Sequencing Center for Infectious Disease"/>
            <person name="Wu L."/>
            <person name="Ma J."/>
        </authorList>
    </citation>
    <scope>NUCLEOTIDE SEQUENCE [LARGE SCALE GENOMIC DNA]</scope>
    <source>
        <strain evidence="5">JCM 3115</strain>
    </source>
</reference>
<dbReference type="PANTHER" id="PTHR42776">
    <property type="entry name" value="SERINE PEPTIDASE S9 FAMILY MEMBER"/>
    <property type="match status" value="1"/>
</dbReference>
<dbReference type="EMBL" id="BMQJ01000002">
    <property type="protein sequence ID" value="GGP84070.1"/>
    <property type="molecule type" value="Genomic_DNA"/>
</dbReference>
<gene>
    <name evidence="4" type="ORF">GCM10010140_11310</name>
</gene>
<keyword evidence="2" id="KW-0378">Hydrolase</keyword>
<dbReference type="Gene3D" id="2.120.10.30">
    <property type="entry name" value="TolB, C-terminal domain"/>
    <property type="match status" value="2"/>
</dbReference>
<proteinExistence type="predicted"/>
<accession>A0ABQ2QL01</accession>
<evidence type="ECO:0000256" key="1">
    <source>
        <dbReference type="ARBA" id="ARBA00022729"/>
    </source>
</evidence>
<organism evidence="4 5">
    <name type="scientific">Streptosporangium pseudovulgare</name>
    <dbReference type="NCBI Taxonomy" id="35765"/>
    <lineage>
        <taxon>Bacteria</taxon>
        <taxon>Bacillati</taxon>
        <taxon>Actinomycetota</taxon>
        <taxon>Actinomycetes</taxon>
        <taxon>Streptosporangiales</taxon>
        <taxon>Streptosporangiaceae</taxon>
        <taxon>Streptosporangium</taxon>
    </lineage>
</organism>
<evidence type="ECO:0000313" key="4">
    <source>
        <dbReference type="EMBL" id="GGP84070.1"/>
    </source>
</evidence>
<name>A0ABQ2QL01_9ACTN</name>
<dbReference type="SUPFAM" id="SSF82171">
    <property type="entry name" value="DPP6 N-terminal domain-like"/>
    <property type="match status" value="1"/>
</dbReference>
<keyword evidence="5" id="KW-1185">Reference proteome</keyword>
<dbReference type="SUPFAM" id="SSF53474">
    <property type="entry name" value="alpha/beta-Hydrolases"/>
    <property type="match status" value="1"/>
</dbReference>
<dbReference type="Proteomes" id="UP000611554">
    <property type="component" value="Unassembled WGS sequence"/>
</dbReference>
<dbReference type="Gene3D" id="3.40.50.1820">
    <property type="entry name" value="alpha/beta hydrolase"/>
    <property type="match status" value="1"/>
</dbReference>
<evidence type="ECO:0000259" key="3">
    <source>
        <dbReference type="Pfam" id="PF00326"/>
    </source>
</evidence>
<dbReference type="InterPro" id="IPR029058">
    <property type="entry name" value="AB_hydrolase_fold"/>
</dbReference>
<keyword evidence="1" id="KW-0732">Signal</keyword>
<feature type="domain" description="Peptidase S9 prolyl oligopeptidase catalytic" evidence="3">
    <location>
        <begin position="444"/>
        <end position="647"/>
    </location>
</feature>
<evidence type="ECO:0000256" key="2">
    <source>
        <dbReference type="ARBA" id="ARBA00022801"/>
    </source>
</evidence>
<sequence length="659" mass="71089">MTPFSDMRDYVGTPRLVSLRLSPDGSRLAGVVQALNPDGRSYGTSLWEIPLDGRAPYRLTRSVKGESGAEFTAGGDLLFGSRRPDPAVKDPDEEAPALWLLPAGGGEARQVASRPGGVAGFATGGPTVVFTADVLPGDEATEDERRKSRKDAGVSAILHESAPVRYWDHDLGPGETRLFAGALGDDRLTGVRDLTPQPGKALGNASYDVTPDGSAVVTTWEVPRPGGDVHSRLVVIGTSGDDAPRVLAEEEDHDFDGPVRVSPDGRLVACARARRADGGNIPEITLWIVDLATGEGHAAGGGLWPSDVVWAPDSRSLYVAADHQGRRPVFRVPADGSEPVRVTADDGAYLSLGAAPDGSVYALRSAVDSPARPVRITPGGEIEELASPVPVPELPGTLTEVTATADDGATIRAWLVLPRGASAENPAPFLLWIHGGPLSSWNDWSWRWNPWIMAERGYAVLLPDPCLSTGYGPEMIRRGWANWGPRTHADLMAITDAALELPEVDETRTAAMGGSFGGYMANWVAGHTDRFAAIVTHASLWHLDQFAGTTDAPMYWQREFGALGGELYDALSPHLSLEKISTPMLVIHGDKDYRVPIAEGLRLWWDLQRSDVESKFLYFPDENHWILKPGNVVAWYETVLAFLSQHVLGQEWKRPESLA</sequence>
<dbReference type="PANTHER" id="PTHR42776:SF13">
    <property type="entry name" value="DIPEPTIDYL-PEPTIDASE 5"/>
    <property type="match status" value="1"/>
</dbReference>
<dbReference type="InterPro" id="IPR011042">
    <property type="entry name" value="6-blade_b-propeller_TolB-like"/>
</dbReference>